<proteinExistence type="predicted"/>
<reference evidence="1" key="1">
    <citation type="submission" date="2011-01" db="EMBL/GenBank/DDBJ databases">
        <authorList>
            <person name="Muzny D."/>
            <person name="Qin X."/>
            <person name="Buhay C."/>
            <person name="Dugan-Rocha S."/>
            <person name="Ding Y."/>
            <person name="Chen G."/>
            <person name="Hawes A."/>
            <person name="Holder M."/>
            <person name="Jhangiani S."/>
            <person name="Johnson A."/>
            <person name="Khan Z."/>
            <person name="Li Z."/>
            <person name="Liu W."/>
            <person name="Liu X."/>
            <person name="Perez L."/>
            <person name="Shen H."/>
            <person name="Wang Q."/>
            <person name="Watt J."/>
            <person name="Xi L."/>
            <person name="Xin Y."/>
            <person name="Zhou J."/>
            <person name="Deng J."/>
            <person name="Jiang H."/>
            <person name="Liu Y."/>
            <person name="Qu J."/>
            <person name="Song X.-Z."/>
            <person name="Zhang L."/>
            <person name="Villasana D."/>
            <person name="Johnson A."/>
            <person name="Liu J."/>
            <person name="Liyanage D."/>
            <person name="Lorensuhewa L."/>
            <person name="Robinson T."/>
            <person name="Song A."/>
            <person name="Song B.-B."/>
            <person name="Dinh H."/>
            <person name="Thornton R."/>
            <person name="Coyle M."/>
            <person name="Francisco L."/>
            <person name="Jackson L."/>
            <person name="Javaid M."/>
            <person name="Korchina V."/>
            <person name="Kovar C."/>
            <person name="Mata R."/>
            <person name="Mathew T."/>
            <person name="Ngo R."/>
            <person name="Nguyen L."/>
            <person name="Nguyen N."/>
            <person name="Okwuonu G."/>
            <person name="Ongeri F."/>
            <person name="Pham C."/>
            <person name="Simmons D."/>
            <person name="Wilczek-Boney K."/>
            <person name="Hale W."/>
            <person name="Jakkamsetti A."/>
            <person name="Pham P."/>
            <person name="Ruth R."/>
            <person name="San Lucas F."/>
            <person name="Warren J."/>
            <person name="Zhang J."/>
            <person name="Zhao Z."/>
            <person name="Zhou C."/>
            <person name="Zhu D."/>
            <person name="Lee S."/>
            <person name="Bess C."/>
            <person name="Blankenburg K."/>
            <person name="Forbes L."/>
            <person name="Fu Q."/>
            <person name="Gubbala S."/>
            <person name="Hirani K."/>
            <person name="Jayaseelan J.C."/>
            <person name="Lara F."/>
            <person name="Munidasa M."/>
            <person name="Palculict T."/>
            <person name="Patil S."/>
            <person name="Pu L.-L."/>
            <person name="Saada N."/>
            <person name="Tang L."/>
            <person name="Weissenberger G."/>
            <person name="Zhu Y."/>
            <person name="Hemphill L."/>
            <person name="Shang Y."/>
            <person name="Youmans B."/>
            <person name="Ayvaz T."/>
            <person name="Ross M."/>
            <person name="Santibanez J."/>
            <person name="Aqrawi P."/>
            <person name="Gross S."/>
            <person name="Joshi V."/>
            <person name="Fowler G."/>
            <person name="Nazareth L."/>
            <person name="Reid J."/>
            <person name="Worley K."/>
            <person name="Petrosino J."/>
            <person name="Highlander S."/>
            <person name="Gibbs R."/>
        </authorList>
    </citation>
    <scope>NUCLEOTIDE SEQUENCE [LARGE SCALE GENOMIC DNA]</scope>
    <source>
        <strain evidence="1">ATCC 33269</strain>
    </source>
</reference>
<protein>
    <submittedName>
        <fullName evidence="1">Uncharacterized protein</fullName>
    </submittedName>
</protein>
<evidence type="ECO:0000313" key="1">
    <source>
        <dbReference type="EMBL" id="EFZ37958.1"/>
    </source>
</evidence>
<dbReference type="AlphaFoldDB" id="E7RMH7"/>
<organism evidence="1 2">
    <name type="scientific">Hoylesella oralis ATCC 33269</name>
    <dbReference type="NCBI Taxonomy" id="873533"/>
    <lineage>
        <taxon>Bacteria</taxon>
        <taxon>Pseudomonadati</taxon>
        <taxon>Bacteroidota</taxon>
        <taxon>Bacteroidia</taxon>
        <taxon>Bacteroidales</taxon>
        <taxon>Prevotellaceae</taxon>
        <taxon>Hoylesella</taxon>
    </lineage>
</organism>
<sequence length="76" mass="8968">MTNRAFNKDKQIVYAEYNARVFLILEIRLNVRFAVCKRRATYFVKLFEVLKQVNPLQHSHQTLILILSSLISCKVI</sequence>
<evidence type="ECO:0000313" key="2">
    <source>
        <dbReference type="Proteomes" id="UP000005580"/>
    </source>
</evidence>
<name>E7RMH7_9BACT</name>
<dbReference type="Proteomes" id="UP000005580">
    <property type="component" value="Unassembled WGS sequence"/>
</dbReference>
<dbReference type="HOGENOM" id="CLU_183028_0_0_10"/>
<dbReference type="EMBL" id="AEPE02000002">
    <property type="protein sequence ID" value="EFZ37958.1"/>
    <property type="molecule type" value="Genomic_DNA"/>
</dbReference>
<gene>
    <name evidence="1" type="ORF">HMPREF0663_10327</name>
</gene>
<accession>E7RMH7</accession>
<keyword evidence="2" id="KW-1185">Reference proteome</keyword>
<comment type="caution">
    <text evidence="1">The sequence shown here is derived from an EMBL/GenBank/DDBJ whole genome shotgun (WGS) entry which is preliminary data.</text>
</comment>